<accession>A0AAV5WBZ5</accession>
<protein>
    <submittedName>
        <fullName evidence="1">Uncharacterized protein</fullName>
    </submittedName>
</protein>
<dbReference type="PANTHER" id="PTHR13228:SF3">
    <property type="entry name" value="CONSERVED OLIGOMERIC GOLGI COMPLEX SUBUNIT 5"/>
    <property type="match status" value="1"/>
</dbReference>
<sequence length="684" mass="76232">MSIHPPTVDSLEDYVWGRIREADYLEKVARADSDTADAILARVQLIDTDLNRQLRKGVEENLSRLLDQTTALEGLERRQKNVHLQMDYVKEGCDRISKSLSSQLSEYREGVQVAERLLNARNILADAMRCEELMDQFDKRRDLVKRSEIICEMRSILKECPSLHDISWLAPTTGGRMKKATNELQSASSDELRRGLDTLNASTVSAALRALKNLGSIDAELDGVLVRSITSLDSAFLELAASNEKATNLLPSVVNGVQTQIEQGALLGESHLTKLCERLGRTMRARVPLDAPYALRLVQSLSRVISSSPLTPSSLTPLIEAMRPLKHAILSQSLARLNEVINDHDLVATAHSTRFVEVLTTRMEEELRQLEWDTELHGEAGRNMGKCFDIVAAKIEDALKLDSSSLLLGDRISPIQQSNYRLLHAAHSLAAHWPLQGENLMRVHRESTSLITSSVRDSIDAILATMHGEKMGERRDGSLYMQELISYLGRLSIHTAHSPSSLGRSEVVASLTDRTLLAFLIHSSLVRPVEEKNVRDQLRTDLDHLLSSLDEVATPVGLPSYSRREDEVLNELFKRRTNELSPSTSSSTSSSSSSCIPSWLLVHFLISDSPSDLMSPHESVQYEKDQYVRWVLAQADPERLKLLSGLLDAYTATVVQKGGTTYVSNYPRMVELIEEASKRIGCNA</sequence>
<keyword evidence="2" id="KW-1185">Reference proteome</keyword>
<dbReference type="GO" id="GO:0017119">
    <property type="term" value="C:Golgi transport complex"/>
    <property type="evidence" value="ECO:0007669"/>
    <property type="project" value="InterPro"/>
</dbReference>
<name>A0AAV5WBZ5_9BILA</name>
<proteinExistence type="predicted"/>
<dbReference type="Proteomes" id="UP001432322">
    <property type="component" value="Unassembled WGS sequence"/>
</dbReference>
<comment type="caution">
    <text evidence="1">The sequence shown here is derived from an EMBL/GenBank/DDBJ whole genome shotgun (WGS) entry which is preliminary data.</text>
</comment>
<dbReference type="PANTHER" id="PTHR13228">
    <property type="entry name" value="CONSERVED OLIGOMERIC GOLGI COMPLEX COMPONENT 5"/>
    <property type="match status" value="1"/>
</dbReference>
<dbReference type="GO" id="GO:0006891">
    <property type="term" value="P:intra-Golgi vesicle-mediated transport"/>
    <property type="evidence" value="ECO:0007669"/>
    <property type="project" value="InterPro"/>
</dbReference>
<dbReference type="InterPro" id="IPR019465">
    <property type="entry name" value="Cog5"/>
</dbReference>
<dbReference type="EMBL" id="BTSY01000005">
    <property type="protein sequence ID" value="GMT28244.1"/>
    <property type="molecule type" value="Genomic_DNA"/>
</dbReference>
<reference evidence="1" key="1">
    <citation type="submission" date="2023-10" db="EMBL/GenBank/DDBJ databases">
        <title>Genome assembly of Pristionchus species.</title>
        <authorList>
            <person name="Yoshida K."/>
            <person name="Sommer R.J."/>
        </authorList>
    </citation>
    <scope>NUCLEOTIDE SEQUENCE</scope>
    <source>
        <strain evidence="1">RS5133</strain>
    </source>
</reference>
<evidence type="ECO:0000313" key="1">
    <source>
        <dbReference type="EMBL" id="GMT28244.1"/>
    </source>
</evidence>
<dbReference type="AlphaFoldDB" id="A0AAV5WBZ5"/>
<organism evidence="1 2">
    <name type="scientific">Pristionchus fissidentatus</name>
    <dbReference type="NCBI Taxonomy" id="1538716"/>
    <lineage>
        <taxon>Eukaryota</taxon>
        <taxon>Metazoa</taxon>
        <taxon>Ecdysozoa</taxon>
        <taxon>Nematoda</taxon>
        <taxon>Chromadorea</taxon>
        <taxon>Rhabditida</taxon>
        <taxon>Rhabditina</taxon>
        <taxon>Diplogasteromorpha</taxon>
        <taxon>Diplogasteroidea</taxon>
        <taxon>Neodiplogasteridae</taxon>
        <taxon>Pristionchus</taxon>
    </lineage>
</organism>
<evidence type="ECO:0000313" key="2">
    <source>
        <dbReference type="Proteomes" id="UP001432322"/>
    </source>
</evidence>
<gene>
    <name evidence="1" type="ORF">PFISCL1PPCAC_19541</name>
</gene>